<keyword evidence="6" id="KW-0811">Translocation</keyword>
<evidence type="ECO:0000256" key="5">
    <source>
        <dbReference type="ARBA" id="ARBA00022989"/>
    </source>
</evidence>
<organism evidence="9 10">
    <name type="scientific">Brevibacterium jeotgali</name>
    <dbReference type="NCBI Taxonomy" id="1262550"/>
    <lineage>
        <taxon>Bacteria</taxon>
        <taxon>Bacillati</taxon>
        <taxon>Actinomycetota</taxon>
        <taxon>Actinomycetes</taxon>
        <taxon>Micrococcales</taxon>
        <taxon>Brevibacteriaceae</taxon>
        <taxon>Brevibacterium</taxon>
    </lineage>
</organism>
<feature type="region of interest" description="Disordered" evidence="8">
    <location>
        <begin position="82"/>
        <end position="182"/>
    </location>
</feature>
<reference evidence="10" key="1">
    <citation type="submission" date="2017-03" db="EMBL/GenBank/DDBJ databases">
        <authorList>
            <person name="Monnet C."/>
        </authorList>
    </citation>
    <scope>NUCLEOTIDE SEQUENCE [LARGE SCALE GENOMIC DNA]</scope>
    <source>
        <strain evidence="10">SJ5-8</strain>
    </source>
</reference>
<feature type="compositionally biased region" description="Basic and acidic residues" evidence="8">
    <location>
        <begin position="82"/>
        <end position="100"/>
    </location>
</feature>
<feature type="compositionally biased region" description="Low complexity" evidence="8">
    <location>
        <begin position="101"/>
        <end position="131"/>
    </location>
</feature>
<dbReference type="InterPro" id="IPR003369">
    <property type="entry name" value="TatA/B/E"/>
</dbReference>
<dbReference type="EMBL" id="FXZM01000014">
    <property type="protein sequence ID" value="SMY12949.1"/>
    <property type="molecule type" value="Genomic_DNA"/>
</dbReference>
<keyword evidence="10" id="KW-1185">Reference proteome</keyword>
<keyword evidence="3" id="KW-0812">Transmembrane</keyword>
<proteinExistence type="predicted"/>
<comment type="subcellular location">
    <subcellularLocation>
        <location evidence="1">Membrane</location>
        <topology evidence="1">Single-pass membrane protein</topology>
    </subcellularLocation>
</comment>
<evidence type="ECO:0000256" key="6">
    <source>
        <dbReference type="ARBA" id="ARBA00023010"/>
    </source>
</evidence>
<evidence type="ECO:0000256" key="8">
    <source>
        <dbReference type="SAM" id="MobiDB-lite"/>
    </source>
</evidence>
<dbReference type="RefSeq" id="WP_101589872.1">
    <property type="nucleotide sequence ID" value="NZ_FXZM01000014.1"/>
</dbReference>
<keyword evidence="2" id="KW-0813">Transport</keyword>
<feature type="compositionally biased region" description="Low complexity" evidence="8">
    <location>
        <begin position="138"/>
        <end position="157"/>
    </location>
</feature>
<accession>A0A2H1L7U6</accession>
<dbReference type="Pfam" id="PF02416">
    <property type="entry name" value="TatA_B_E"/>
    <property type="match status" value="1"/>
</dbReference>
<evidence type="ECO:0000256" key="3">
    <source>
        <dbReference type="ARBA" id="ARBA00022692"/>
    </source>
</evidence>
<dbReference type="Gene3D" id="1.20.5.3310">
    <property type="match status" value="1"/>
</dbReference>
<feature type="compositionally biased region" description="Basic and acidic residues" evidence="8">
    <location>
        <begin position="159"/>
        <end position="171"/>
    </location>
</feature>
<dbReference type="Proteomes" id="UP000234462">
    <property type="component" value="Unassembled WGS sequence"/>
</dbReference>
<evidence type="ECO:0000256" key="2">
    <source>
        <dbReference type="ARBA" id="ARBA00022448"/>
    </source>
</evidence>
<evidence type="ECO:0000313" key="9">
    <source>
        <dbReference type="EMBL" id="SMY12949.1"/>
    </source>
</evidence>
<evidence type="ECO:0000256" key="1">
    <source>
        <dbReference type="ARBA" id="ARBA00004167"/>
    </source>
</evidence>
<keyword evidence="5" id="KW-1133">Transmembrane helix</keyword>
<evidence type="ECO:0000256" key="4">
    <source>
        <dbReference type="ARBA" id="ARBA00022927"/>
    </source>
</evidence>
<dbReference type="OrthoDB" id="3267321at2"/>
<keyword evidence="7" id="KW-0472">Membrane</keyword>
<protein>
    <submittedName>
        <fullName evidence="9">MttA/Hcf106 family protein</fullName>
    </submittedName>
</protein>
<dbReference type="PRINTS" id="PR01506">
    <property type="entry name" value="TATBPROTEIN"/>
</dbReference>
<name>A0A2H1L7U6_9MICO</name>
<dbReference type="AlphaFoldDB" id="A0A2H1L7U6"/>
<sequence>MFGINGFEMVILVLVALFVIGPRRLPEYAAKLRDFVRSFRRMAEGAKETVKQDFGADLDEYDWRSLDPRQYDPRRIVREALAEEDRAIREEQFRTGRDRGSAATGGSTGARSGTQSTAGSSSGSGASDAAGASGGSGDPARSAAATSAAEAAATTLTPMERHREQVGRRQDGQGAPFDPEAT</sequence>
<gene>
    <name evidence="9" type="ORF">BJEO58_02557</name>
</gene>
<keyword evidence="4" id="KW-0653">Protein transport</keyword>
<evidence type="ECO:0000313" key="10">
    <source>
        <dbReference type="Proteomes" id="UP000234462"/>
    </source>
</evidence>
<evidence type="ECO:0000256" key="7">
    <source>
        <dbReference type="ARBA" id="ARBA00023136"/>
    </source>
</evidence>